<evidence type="ECO:0000313" key="2">
    <source>
        <dbReference type="Proteomes" id="UP000184041"/>
    </source>
</evidence>
<evidence type="ECO:0000313" key="1">
    <source>
        <dbReference type="EMBL" id="SHF12274.1"/>
    </source>
</evidence>
<name>A0A1M4Z2H8_9BACT</name>
<keyword evidence="2" id="KW-1185">Reference proteome</keyword>
<organism evidence="1 2">
    <name type="scientific">Fodinibius roseus</name>
    <dbReference type="NCBI Taxonomy" id="1194090"/>
    <lineage>
        <taxon>Bacteria</taxon>
        <taxon>Pseudomonadati</taxon>
        <taxon>Balneolota</taxon>
        <taxon>Balneolia</taxon>
        <taxon>Balneolales</taxon>
        <taxon>Balneolaceae</taxon>
        <taxon>Fodinibius</taxon>
    </lineage>
</organism>
<reference evidence="1 2" key="1">
    <citation type="submission" date="2016-11" db="EMBL/GenBank/DDBJ databases">
        <authorList>
            <person name="Jaros S."/>
            <person name="Januszkiewicz K."/>
            <person name="Wedrychowicz H."/>
        </authorList>
    </citation>
    <scope>NUCLEOTIDE SEQUENCE [LARGE SCALE GENOMIC DNA]</scope>
    <source>
        <strain evidence="1 2">DSM 21986</strain>
    </source>
</reference>
<accession>A0A1M4Z2H8</accession>
<gene>
    <name evidence="1" type="ORF">SAMN05443144_105229</name>
</gene>
<dbReference type="Proteomes" id="UP000184041">
    <property type="component" value="Unassembled WGS sequence"/>
</dbReference>
<proteinExistence type="predicted"/>
<dbReference type="PROSITE" id="PS51257">
    <property type="entry name" value="PROKAR_LIPOPROTEIN"/>
    <property type="match status" value="1"/>
</dbReference>
<protein>
    <submittedName>
        <fullName evidence="1">Uncharacterized protein</fullName>
    </submittedName>
</protein>
<dbReference type="AlphaFoldDB" id="A0A1M4Z2H8"/>
<dbReference type="EMBL" id="FQUS01000005">
    <property type="protein sequence ID" value="SHF12274.1"/>
    <property type="molecule type" value="Genomic_DNA"/>
</dbReference>
<sequence>MKIRSPHLLSLIILPLLLSGCMTMGWGGFHGANRPESQYPQQTLVKEHRVENRTLRAKFPML</sequence>
<dbReference type="STRING" id="1194090.SAMN05443144_105229"/>